<organism evidence="3 4">
    <name type="scientific">Taenia crassiceps</name>
    <dbReference type="NCBI Taxonomy" id="6207"/>
    <lineage>
        <taxon>Eukaryota</taxon>
        <taxon>Metazoa</taxon>
        <taxon>Spiralia</taxon>
        <taxon>Lophotrochozoa</taxon>
        <taxon>Platyhelminthes</taxon>
        <taxon>Cestoda</taxon>
        <taxon>Eucestoda</taxon>
        <taxon>Cyclophyllidea</taxon>
        <taxon>Taeniidae</taxon>
        <taxon>Taenia</taxon>
    </lineage>
</organism>
<evidence type="ECO:0000256" key="1">
    <source>
        <dbReference type="SAM" id="Phobius"/>
    </source>
</evidence>
<reference evidence="3 4" key="1">
    <citation type="journal article" date="2022" name="Front. Cell. Infect. Microbiol.">
        <title>The Genomes of Two Strains of Taenia crassiceps the Animal Model for the Study of Human Cysticercosis.</title>
        <authorList>
            <person name="Bobes R.J."/>
            <person name="Estrada K."/>
            <person name="Rios-Valencia D.G."/>
            <person name="Calderon-Gallegos A."/>
            <person name="de la Torre P."/>
            <person name="Carrero J.C."/>
            <person name="Sanchez-Flores A."/>
            <person name="Laclette J.P."/>
        </authorList>
    </citation>
    <scope>NUCLEOTIDE SEQUENCE [LARGE SCALE GENOMIC DNA]</scope>
    <source>
        <strain evidence="3">WFUcys</strain>
    </source>
</reference>
<feature type="transmembrane region" description="Helical" evidence="1">
    <location>
        <begin position="291"/>
        <end position="309"/>
    </location>
</feature>
<protein>
    <submittedName>
        <fullName evidence="3">Syntaxin-5</fullName>
    </submittedName>
</protein>
<accession>A0ABR4Q7A6</accession>
<dbReference type="Gene3D" id="1.20.58.70">
    <property type="match status" value="1"/>
</dbReference>
<keyword evidence="4" id="KW-1185">Reference proteome</keyword>
<dbReference type="CDD" id="cd15844">
    <property type="entry name" value="SNARE_syntaxin5"/>
    <property type="match status" value="1"/>
</dbReference>
<dbReference type="SUPFAM" id="SSF47661">
    <property type="entry name" value="t-snare proteins"/>
    <property type="match status" value="1"/>
</dbReference>
<evidence type="ECO:0000259" key="2">
    <source>
        <dbReference type="PROSITE" id="PS50192"/>
    </source>
</evidence>
<feature type="domain" description="T-SNARE coiled-coil homology" evidence="2">
    <location>
        <begin position="219"/>
        <end position="281"/>
    </location>
</feature>
<sequence length="311" mass="34526">MWPFDYAVYSLLLRPVRFMASDYCDRSTELLLCAQLLRQKASISLALAHAKMDQLVNLTERSSTSSTPDTALVVSISALAQKLQPEVVAISTFLQRVVCVSTQVQRELAGHLQVCKHVKAMVASQETRLAELSRRLRDFLEVNKAIVSGLCGEAPVSVIPPPKAFTPSSSTFHPPSTMQNSVQAALLTEKLGDDLDPLLTGDAQYLHPQQQQMVVRQREATSTTSAAAIRHTEATIVQLGQIYEQFAFLVREQADVVMRIDGHVEDAAANVDLAHGSLVEFLRHVSERRAFMIKFFSVLLAIFCLFALFRR</sequence>
<dbReference type="PROSITE" id="PS50192">
    <property type="entry name" value="T_SNARE"/>
    <property type="match status" value="1"/>
</dbReference>
<dbReference type="InterPro" id="IPR010989">
    <property type="entry name" value="SNARE"/>
</dbReference>
<proteinExistence type="predicted"/>
<gene>
    <name evidence="3" type="ORF">TcWFU_005102</name>
</gene>
<keyword evidence="1" id="KW-0812">Transmembrane</keyword>
<comment type="caution">
    <text evidence="3">The sequence shown here is derived from an EMBL/GenBank/DDBJ whole genome shotgun (WGS) entry which is preliminary data.</text>
</comment>
<evidence type="ECO:0000313" key="3">
    <source>
        <dbReference type="EMBL" id="KAL5105467.1"/>
    </source>
</evidence>
<dbReference type="Pfam" id="PF05739">
    <property type="entry name" value="SNARE"/>
    <property type="match status" value="1"/>
</dbReference>
<evidence type="ECO:0000313" key="4">
    <source>
        <dbReference type="Proteomes" id="UP001651158"/>
    </source>
</evidence>
<dbReference type="Proteomes" id="UP001651158">
    <property type="component" value="Unassembled WGS sequence"/>
</dbReference>
<keyword evidence="1" id="KW-1133">Transmembrane helix</keyword>
<name>A0ABR4Q7A6_9CEST</name>
<dbReference type="InterPro" id="IPR000727">
    <property type="entry name" value="T_SNARE_dom"/>
</dbReference>
<keyword evidence="1" id="KW-0472">Membrane</keyword>
<dbReference type="EMBL" id="JAKROA010000008">
    <property type="protein sequence ID" value="KAL5105467.1"/>
    <property type="molecule type" value="Genomic_DNA"/>
</dbReference>